<sequence length="73" mass="8209">MISKICIVSLVKMYVLTLSIGVVVGQNMYQQFLSLTRASTCKPIGEYCLQNIECCSEYCINLKCDVSSNLIYK</sequence>
<evidence type="ECO:0000313" key="1">
    <source>
        <dbReference type="EMBL" id="CAG7825463.1"/>
    </source>
</evidence>
<protein>
    <submittedName>
        <fullName evidence="1">Uncharacterized protein</fullName>
    </submittedName>
</protein>
<accession>A0A8J2PLX9</accession>
<name>A0A8J2PLX9_9HEXA</name>
<reference evidence="1" key="1">
    <citation type="submission" date="2021-06" db="EMBL/GenBank/DDBJ databases">
        <authorList>
            <person name="Hodson N. C."/>
            <person name="Mongue J. A."/>
            <person name="Jaron S. K."/>
        </authorList>
    </citation>
    <scope>NUCLEOTIDE SEQUENCE</scope>
</reference>
<gene>
    <name evidence="1" type="ORF">AFUS01_LOCUS35571</name>
</gene>
<keyword evidence="2" id="KW-1185">Reference proteome</keyword>
<dbReference type="Proteomes" id="UP000708208">
    <property type="component" value="Unassembled WGS sequence"/>
</dbReference>
<dbReference type="AlphaFoldDB" id="A0A8J2PLX9"/>
<evidence type="ECO:0000313" key="2">
    <source>
        <dbReference type="Proteomes" id="UP000708208"/>
    </source>
</evidence>
<dbReference type="EMBL" id="CAJVCH010536363">
    <property type="protein sequence ID" value="CAG7825463.1"/>
    <property type="molecule type" value="Genomic_DNA"/>
</dbReference>
<organism evidence="1 2">
    <name type="scientific">Allacma fusca</name>
    <dbReference type="NCBI Taxonomy" id="39272"/>
    <lineage>
        <taxon>Eukaryota</taxon>
        <taxon>Metazoa</taxon>
        <taxon>Ecdysozoa</taxon>
        <taxon>Arthropoda</taxon>
        <taxon>Hexapoda</taxon>
        <taxon>Collembola</taxon>
        <taxon>Symphypleona</taxon>
        <taxon>Sminthuridae</taxon>
        <taxon>Allacma</taxon>
    </lineage>
</organism>
<comment type="caution">
    <text evidence="1">The sequence shown here is derived from an EMBL/GenBank/DDBJ whole genome shotgun (WGS) entry which is preliminary data.</text>
</comment>
<proteinExistence type="predicted"/>